<dbReference type="InterPro" id="IPR027358">
    <property type="entry name" value="Kininogen-type_cystatin_dom"/>
</dbReference>
<feature type="region of interest" description="Disordered" evidence="6">
    <location>
        <begin position="284"/>
        <end position="383"/>
    </location>
</feature>
<dbReference type="InterPro" id="IPR046350">
    <property type="entry name" value="Cystatin_sf"/>
</dbReference>
<dbReference type="SUPFAM" id="SSF54403">
    <property type="entry name" value="Cystatin/monellin"/>
    <property type="match status" value="2"/>
</dbReference>
<evidence type="ECO:0000313" key="8">
    <source>
        <dbReference type="Ensembl" id="ENSNMLP00000014089.1"/>
    </source>
</evidence>
<dbReference type="Proteomes" id="UP000694523">
    <property type="component" value="Unplaced"/>
</dbReference>
<keyword evidence="4" id="KW-1015">Disulfide bond</keyword>
<accession>A0A8C6T1P3</accession>
<evidence type="ECO:0000256" key="4">
    <source>
        <dbReference type="ARBA" id="ARBA00023157"/>
    </source>
</evidence>
<dbReference type="GO" id="GO:0030195">
    <property type="term" value="P:negative regulation of blood coagulation"/>
    <property type="evidence" value="ECO:0007669"/>
    <property type="project" value="TreeGrafter"/>
</dbReference>
<keyword evidence="3" id="KW-0732">Signal</keyword>
<name>A0A8C6T1P3_9GOBI</name>
<sequence>MNRVCSDYPMQKQDSSRSASGAACVPAFTGAKGLTSDFKLTMGRALGLCLLALLSLHTTFTQHADVLIFCDDPTVDKAVTSALNKFNEEVVTGTKLALYQVTFASKAENGSYSLRFTTRRSNCPVFDAKPWTDCDYLPIDKKPIKCNATVHINETDTDTEHIECLIEDLAPHLKAPCLGCPEDIDENSEDLKAPLSLSISKYNTESDHTHLFTLNEVGPATRQVVAGFRFKFTFDMRRTNCAKAEHKDLLEKCVADQDNVELANCNATVDTAPWRQEMPNVNIECESGPMSNTILTRRRPPGWSPLRKQLPQGSAPSPQMPSPTIPSPPKRPRAPAKRSRQRKTWPSPLSPRTPRPSTAPPSPGNPSSRCLLGAQPLTLRCST</sequence>
<dbReference type="GO" id="GO:0072562">
    <property type="term" value="C:blood microparticle"/>
    <property type="evidence" value="ECO:0007669"/>
    <property type="project" value="TreeGrafter"/>
</dbReference>
<feature type="compositionally biased region" description="Pro residues" evidence="6">
    <location>
        <begin position="348"/>
        <end position="364"/>
    </location>
</feature>
<feature type="compositionally biased region" description="Pro residues" evidence="6">
    <location>
        <begin position="318"/>
        <end position="329"/>
    </location>
</feature>
<dbReference type="CDD" id="cd00042">
    <property type="entry name" value="CY"/>
    <property type="match status" value="1"/>
</dbReference>
<organism evidence="8 9">
    <name type="scientific">Neogobius melanostomus</name>
    <name type="common">round goby</name>
    <dbReference type="NCBI Taxonomy" id="47308"/>
    <lineage>
        <taxon>Eukaryota</taxon>
        <taxon>Metazoa</taxon>
        <taxon>Chordata</taxon>
        <taxon>Craniata</taxon>
        <taxon>Vertebrata</taxon>
        <taxon>Euteleostomi</taxon>
        <taxon>Actinopterygii</taxon>
        <taxon>Neopterygii</taxon>
        <taxon>Teleostei</taxon>
        <taxon>Neoteleostei</taxon>
        <taxon>Acanthomorphata</taxon>
        <taxon>Gobiaria</taxon>
        <taxon>Gobiiformes</taxon>
        <taxon>Gobioidei</taxon>
        <taxon>Gobiidae</taxon>
        <taxon>Benthophilinae</taxon>
        <taxon>Neogobiini</taxon>
        <taxon>Neogobius</taxon>
    </lineage>
</organism>
<reference evidence="8" key="1">
    <citation type="submission" date="2025-08" db="UniProtKB">
        <authorList>
            <consortium name="Ensembl"/>
        </authorList>
    </citation>
    <scope>IDENTIFICATION</scope>
</reference>
<dbReference type="Gene3D" id="3.10.450.10">
    <property type="match status" value="2"/>
</dbReference>
<feature type="compositionally biased region" description="Basic residues" evidence="6">
    <location>
        <begin position="330"/>
        <end position="343"/>
    </location>
</feature>
<evidence type="ECO:0000256" key="2">
    <source>
        <dbReference type="ARBA" id="ARBA00022704"/>
    </source>
</evidence>
<dbReference type="AlphaFoldDB" id="A0A8C6T1P3"/>
<proteinExistence type="predicted"/>
<dbReference type="PROSITE" id="PS51647">
    <property type="entry name" value="CYSTATIN_KININOGEN"/>
    <property type="match status" value="1"/>
</dbReference>
<dbReference type="InterPro" id="IPR000010">
    <property type="entry name" value="Cystatin_dom"/>
</dbReference>
<evidence type="ECO:0000259" key="7">
    <source>
        <dbReference type="PROSITE" id="PS51647"/>
    </source>
</evidence>
<keyword evidence="9" id="KW-1185">Reference proteome</keyword>
<keyword evidence="1" id="KW-0646">Protease inhibitor</keyword>
<evidence type="ECO:0000313" key="9">
    <source>
        <dbReference type="Proteomes" id="UP000694523"/>
    </source>
</evidence>
<dbReference type="GO" id="GO:0004869">
    <property type="term" value="F:cysteine-type endopeptidase inhibitor activity"/>
    <property type="evidence" value="ECO:0007669"/>
    <property type="project" value="UniProtKB-KW"/>
</dbReference>
<dbReference type="PANTHER" id="PTHR13814">
    <property type="entry name" value="FETUIN"/>
    <property type="match status" value="1"/>
</dbReference>
<dbReference type="InterPro" id="IPR050735">
    <property type="entry name" value="Kininogen_Fetuin_HRG"/>
</dbReference>
<dbReference type="Ensembl" id="ENSNMLT00000015859.1">
    <property type="protein sequence ID" value="ENSNMLP00000014089.1"/>
    <property type="gene ID" value="ENSNMLG00000009436.1"/>
</dbReference>
<dbReference type="GO" id="GO:0007204">
    <property type="term" value="P:positive regulation of cytosolic calcium ion concentration"/>
    <property type="evidence" value="ECO:0007669"/>
    <property type="project" value="TreeGrafter"/>
</dbReference>
<evidence type="ECO:0000256" key="6">
    <source>
        <dbReference type="SAM" id="MobiDB-lite"/>
    </source>
</evidence>
<keyword evidence="2" id="KW-0789">Thiol protease inhibitor</keyword>
<dbReference type="PANTHER" id="PTHR13814:SF12">
    <property type="entry name" value="KININOGEN-1"/>
    <property type="match status" value="1"/>
</dbReference>
<dbReference type="Pfam" id="PF00031">
    <property type="entry name" value="Cystatin"/>
    <property type="match status" value="2"/>
</dbReference>
<evidence type="ECO:0000256" key="3">
    <source>
        <dbReference type="ARBA" id="ARBA00022729"/>
    </source>
</evidence>
<dbReference type="SMART" id="SM00043">
    <property type="entry name" value="CY"/>
    <property type="match status" value="1"/>
</dbReference>
<reference evidence="8" key="2">
    <citation type="submission" date="2025-09" db="UniProtKB">
        <authorList>
            <consortium name="Ensembl"/>
        </authorList>
    </citation>
    <scope>IDENTIFICATION</scope>
</reference>
<evidence type="ECO:0000256" key="1">
    <source>
        <dbReference type="ARBA" id="ARBA00022690"/>
    </source>
</evidence>
<protein>
    <recommendedName>
        <fullName evidence="7">Cystatin kininogen-type domain-containing protein</fullName>
    </recommendedName>
</protein>
<keyword evidence="5" id="KW-0325">Glycoprotein</keyword>
<feature type="domain" description="Cystatin kininogen-type" evidence="7">
    <location>
        <begin position="186"/>
        <end position="291"/>
    </location>
</feature>
<dbReference type="FunFam" id="3.10.450.10:FF:000002">
    <property type="entry name" value="Kininogen 1"/>
    <property type="match status" value="1"/>
</dbReference>
<evidence type="ECO:0000256" key="5">
    <source>
        <dbReference type="ARBA" id="ARBA00023180"/>
    </source>
</evidence>